<keyword evidence="1" id="KW-1133">Transmembrane helix</keyword>
<dbReference type="EMBL" id="JAGPXD010000003">
    <property type="protein sequence ID" value="KAH7362274.1"/>
    <property type="molecule type" value="Genomic_DNA"/>
</dbReference>
<evidence type="ECO:0000313" key="3">
    <source>
        <dbReference type="Proteomes" id="UP000813385"/>
    </source>
</evidence>
<gene>
    <name evidence="2" type="ORF">B0T11DRAFT_280536</name>
</gene>
<dbReference type="Proteomes" id="UP000813385">
    <property type="component" value="Unassembled WGS sequence"/>
</dbReference>
<evidence type="ECO:0000313" key="2">
    <source>
        <dbReference type="EMBL" id="KAH7362274.1"/>
    </source>
</evidence>
<dbReference type="OrthoDB" id="529273at2759"/>
<evidence type="ECO:0000256" key="1">
    <source>
        <dbReference type="SAM" id="Phobius"/>
    </source>
</evidence>
<name>A0A8K0THM8_9PEZI</name>
<sequence>MLLQRQMRHMPASTGVLACSEAHFDTGASVGRRSWNAHPLLCHLISPGSTDHLSASISPSSTIPDTSFQWLRLLLFVFVFHSLTMFGARDDSDSEDNLQSQLHRTSLALNPTQAGPGRKLSAFSFLAISTTISTLLLVANVRNWAIEGSVYAWWLEAIIDNRAAIQSGIQICAAGLGLIHASAVARLIEHATNISIIRGADFTTESLRSRINMSILRWQWSGKIRHFGPVILMCSLGLLSSALWVGAITPVGGTASVIETILVPDYSNTSLIREYPSELSRPTPFAATQKGQFTYAVGIKLLGSLIASGASATTADGSIRKHQKIDNTQYFYEGRSYGVGSAVGLTDGVFADVTSSTSYAYSEVGYSSEVNCIHNRSSLFIIQRFGNRIFPVRGLLPDSVDSPQDSEYFGHSPDSIVAVGVAHSIKSPRRYLSIAAGQGYRSLNASQCTVDFTPKRFDVYVNLRDRSIRVHPRETIDDFDPERNITKTAMRQFELMSNDLTNLYQSVLGGTFLSSASAWNMSNNPDDTVTEDEATLRGLENSITAMSDSMLAAYGAAQLMVGNITQTREVRLEMTTFVIGQTSYIVAVAVLNAIILLVVIAEGVRTKCWAGLSVIDIPDPKWLIEAAFHGGKAASRTKVRSDVGLGLRTVDINRPGTLGYSPIVEKAEDLVKATAYGRQGEVALLLKSSNTA</sequence>
<feature type="transmembrane region" description="Helical" evidence="1">
    <location>
        <begin position="70"/>
        <end position="88"/>
    </location>
</feature>
<comment type="caution">
    <text evidence="2">The sequence shown here is derived from an EMBL/GenBank/DDBJ whole genome shotgun (WGS) entry which is preliminary data.</text>
</comment>
<reference evidence="2" key="1">
    <citation type="journal article" date="2021" name="Nat. Commun.">
        <title>Genetic determinants of endophytism in the Arabidopsis root mycobiome.</title>
        <authorList>
            <person name="Mesny F."/>
            <person name="Miyauchi S."/>
            <person name="Thiergart T."/>
            <person name="Pickel B."/>
            <person name="Atanasova L."/>
            <person name="Karlsson M."/>
            <person name="Huettel B."/>
            <person name="Barry K.W."/>
            <person name="Haridas S."/>
            <person name="Chen C."/>
            <person name="Bauer D."/>
            <person name="Andreopoulos W."/>
            <person name="Pangilinan J."/>
            <person name="LaButti K."/>
            <person name="Riley R."/>
            <person name="Lipzen A."/>
            <person name="Clum A."/>
            <person name="Drula E."/>
            <person name="Henrissat B."/>
            <person name="Kohler A."/>
            <person name="Grigoriev I.V."/>
            <person name="Martin F.M."/>
            <person name="Hacquard S."/>
        </authorList>
    </citation>
    <scope>NUCLEOTIDE SEQUENCE</scope>
    <source>
        <strain evidence="2">MPI-CAGE-AT-0016</strain>
    </source>
</reference>
<feature type="transmembrane region" description="Helical" evidence="1">
    <location>
        <begin position="120"/>
        <end position="139"/>
    </location>
</feature>
<feature type="transmembrane region" description="Helical" evidence="1">
    <location>
        <begin position="584"/>
        <end position="604"/>
    </location>
</feature>
<keyword evidence="1" id="KW-0472">Membrane</keyword>
<dbReference type="PROSITE" id="PS51257">
    <property type="entry name" value="PROKAR_LIPOPROTEIN"/>
    <property type="match status" value="1"/>
</dbReference>
<organism evidence="2 3">
    <name type="scientific">Plectosphaerella cucumerina</name>
    <dbReference type="NCBI Taxonomy" id="40658"/>
    <lineage>
        <taxon>Eukaryota</taxon>
        <taxon>Fungi</taxon>
        <taxon>Dikarya</taxon>
        <taxon>Ascomycota</taxon>
        <taxon>Pezizomycotina</taxon>
        <taxon>Sordariomycetes</taxon>
        <taxon>Hypocreomycetidae</taxon>
        <taxon>Glomerellales</taxon>
        <taxon>Plectosphaerellaceae</taxon>
        <taxon>Plectosphaerella</taxon>
    </lineage>
</organism>
<dbReference type="AlphaFoldDB" id="A0A8K0THM8"/>
<accession>A0A8K0THM8</accession>
<feature type="transmembrane region" description="Helical" evidence="1">
    <location>
        <begin position="227"/>
        <end position="247"/>
    </location>
</feature>
<keyword evidence="3" id="KW-1185">Reference proteome</keyword>
<protein>
    <submittedName>
        <fullName evidence="2">Uncharacterized protein</fullName>
    </submittedName>
</protein>
<keyword evidence="1" id="KW-0812">Transmembrane</keyword>
<proteinExistence type="predicted"/>